<dbReference type="Proteomes" id="UP000077824">
    <property type="component" value="Chromosome"/>
</dbReference>
<dbReference type="AlphaFoldDB" id="A0A172XXQ1"/>
<sequence length="151" mass="17435">MEYFKNESESFFREIRSIEIYAASVIKYINVFNGIFPDPKTALYKYDIVPESYSRGISTKTQNGNYFTDIDVSFPLLDMSKATVDKCYKNFNKKKFVIVLNSNTEKMLLGNEREKIKIEIIDNKKDDNSGNDEYTIAISGDTIIKPQIHSL</sequence>
<dbReference type="KEGG" id="chh:A0O34_15015"/>
<dbReference type="OrthoDB" id="1274389at2"/>
<gene>
    <name evidence="1" type="ORF">A0O34_15015</name>
</gene>
<evidence type="ECO:0000313" key="2">
    <source>
        <dbReference type="Proteomes" id="UP000077824"/>
    </source>
</evidence>
<accession>A0A172XXQ1</accession>
<keyword evidence="2" id="KW-1185">Reference proteome</keyword>
<dbReference type="STRING" id="1685010.A0O34_15015"/>
<organism evidence="1 2">
    <name type="scientific">Chryseobacterium glaciei</name>
    <dbReference type="NCBI Taxonomy" id="1685010"/>
    <lineage>
        <taxon>Bacteria</taxon>
        <taxon>Pseudomonadati</taxon>
        <taxon>Bacteroidota</taxon>
        <taxon>Flavobacteriia</taxon>
        <taxon>Flavobacteriales</taxon>
        <taxon>Weeksellaceae</taxon>
        <taxon>Chryseobacterium group</taxon>
        <taxon>Chryseobacterium</taxon>
    </lineage>
</organism>
<protein>
    <submittedName>
        <fullName evidence="1">Uncharacterized protein</fullName>
    </submittedName>
</protein>
<evidence type="ECO:0000313" key="1">
    <source>
        <dbReference type="EMBL" id="ANF51734.1"/>
    </source>
</evidence>
<dbReference type="EMBL" id="CP015199">
    <property type="protein sequence ID" value="ANF51734.1"/>
    <property type="molecule type" value="Genomic_DNA"/>
</dbReference>
<name>A0A172XXQ1_9FLAO</name>
<dbReference type="RefSeq" id="WP_066756132.1">
    <property type="nucleotide sequence ID" value="NZ_CP015199.1"/>
</dbReference>
<proteinExistence type="predicted"/>
<reference evidence="1 2" key="1">
    <citation type="submission" date="2016-04" db="EMBL/GenBank/DDBJ databases">
        <title>Complete Genome Sequence of Chryseobacterium sp. IHBB 10212.</title>
        <authorList>
            <person name="Pal M."/>
            <person name="Swarnkar M.K."/>
            <person name="Kaushal K."/>
            <person name="Chhibber S."/>
            <person name="Singh A.K."/>
            <person name="Gulati A."/>
        </authorList>
    </citation>
    <scope>NUCLEOTIDE SEQUENCE [LARGE SCALE GENOMIC DNA]</scope>
    <source>
        <strain evidence="1 2">IHBB 10212</strain>
    </source>
</reference>